<dbReference type="SUPFAM" id="SSF55486">
    <property type="entry name" value="Metalloproteases ('zincins'), catalytic domain"/>
    <property type="match status" value="1"/>
</dbReference>
<comment type="cofactor">
    <cofactor evidence="8">
        <name>Zn(2+)</name>
        <dbReference type="ChEBI" id="CHEBI:29105"/>
    </cofactor>
    <text evidence="8">Binds 1 zinc ion.</text>
</comment>
<organism evidence="9 10">
    <name type="scientific">Marinobacterium iners DSM 11526</name>
    <dbReference type="NCBI Taxonomy" id="1122198"/>
    <lineage>
        <taxon>Bacteria</taxon>
        <taxon>Pseudomonadati</taxon>
        <taxon>Pseudomonadota</taxon>
        <taxon>Gammaproteobacteria</taxon>
        <taxon>Oceanospirillales</taxon>
        <taxon>Oceanospirillaceae</taxon>
        <taxon>Marinobacterium</taxon>
    </lineage>
</organism>
<comment type="function">
    <text evidence="8">Single strand-specific metallo-endoribonuclease involved in late-stage 70S ribosome quality control and in maturation of the 3' terminus of the 16S rRNA.</text>
</comment>
<dbReference type="PROSITE" id="PS01306">
    <property type="entry name" value="UPF0054"/>
    <property type="match status" value="1"/>
</dbReference>
<dbReference type="STRING" id="1122198.SAMN02745729_10982"/>
<dbReference type="GO" id="GO:0006364">
    <property type="term" value="P:rRNA processing"/>
    <property type="evidence" value="ECO:0007669"/>
    <property type="project" value="UniProtKB-UniRule"/>
</dbReference>
<name>A0A1H4EUI4_9GAMM</name>
<feature type="binding site" evidence="8">
    <location>
        <position position="116"/>
    </location>
    <ligand>
        <name>Zn(2+)</name>
        <dbReference type="ChEBI" id="CHEBI:29105"/>
        <note>catalytic</note>
    </ligand>
</feature>
<evidence type="ECO:0000256" key="7">
    <source>
        <dbReference type="ARBA" id="ARBA00022833"/>
    </source>
</evidence>
<keyword evidence="7 8" id="KW-0862">Zinc</keyword>
<dbReference type="InterPro" id="IPR020549">
    <property type="entry name" value="YbeY_CS"/>
</dbReference>
<evidence type="ECO:0000256" key="8">
    <source>
        <dbReference type="HAMAP-Rule" id="MF_00009"/>
    </source>
</evidence>
<gene>
    <name evidence="8" type="primary">ybeY</name>
    <name evidence="9" type="ORF">SAMN02745729_10982</name>
</gene>
<dbReference type="NCBIfam" id="TIGR00043">
    <property type="entry name" value="rRNA maturation RNase YbeY"/>
    <property type="match status" value="1"/>
</dbReference>
<evidence type="ECO:0000256" key="2">
    <source>
        <dbReference type="ARBA" id="ARBA00022517"/>
    </source>
</evidence>
<dbReference type="HAMAP" id="MF_00009">
    <property type="entry name" value="Endoribonucl_YbeY"/>
    <property type="match status" value="1"/>
</dbReference>
<keyword evidence="8" id="KW-0698">rRNA processing</keyword>
<keyword evidence="10" id="KW-1185">Reference proteome</keyword>
<evidence type="ECO:0000256" key="3">
    <source>
        <dbReference type="ARBA" id="ARBA00022722"/>
    </source>
</evidence>
<feature type="binding site" evidence="8">
    <location>
        <position position="122"/>
    </location>
    <ligand>
        <name>Zn(2+)</name>
        <dbReference type="ChEBI" id="CHEBI:29105"/>
        <note>catalytic</note>
    </ligand>
</feature>
<evidence type="ECO:0000256" key="6">
    <source>
        <dbReference type="ARBA" id="ARBA00022801"/>
    </source>
</evidence>
<dbReference type="GO" id="GO:0005737">
    <property type="term" value="C:cytoplasm"/>
    <property type="evidence" value="ECO:0007669"/>
    <property type="project" value="UniProtKB-SubCell"/>
</dbReference>
<dbReference type="InterPro" id="IPR002036">
    <property type="entry name" value="YbeY"/>
</dbReference>
<accession>A0A1H4EUI4</accession>
<keyword evidence="8" id="KW-0963">Cytoplasm</keyword>
<keyword evidence="2 8" id="KW-0690">Ribosome biogenesis</keyword>
<dbReference type="EC" id="3.1.-.-" evidence="8"/>
<proteinExistence type="inferred from homology"/>
<dbReference type="Pfam" id="PF02130">
    <property type="entry name" value="YbeY"/>
    <property type="match status" value="1"/>
</dbReference>
<feature type="binding site" evidence="8">
    <location>
        <position position="112"/>
    </location>
    <ligand>
        <name>Zn(2+)</name>
        <dbReference type="ChEBI" id="CHEBI:29105"/>
        <note>catalytic</note>
    </ligand>
</feature>
<dbReference type="OrthoDB" id="9807740at2"/>
<keyword evidence="6 8" id="KW-0378">Hydrolase</keyword>
<dbReference type="GO" id="GO:0004521">
    <property type="term" value="F:RNA endonuclease activity"/>
    <property type="evidence" value="ECO:0007669"/>
    <property type="project" value="UniProtKB-UniRule"/>
</dbReference>
<evidence type="ECO:0000256" key="1">
    <source>
        <dbReference type="ARBA" id="ARBA00010875"/>
    </source>
</evidence>
<dbReference type="Proteomes" id="UP000242469">
    <property type="component" value="Unassembled WGS sequence"/>
</dbReference>
<dbReference type="AlphaFoldDB" id="A0A1H4EUI4"/>
<comment type="similarity">
    <text evidence="1 8">Belongs to the endoribonuclease YbeY family.</text>
</comment>
<dbReference type="GO" id="GO:0008270">
    <property type="term" value="F:zinc ion binding"/>
    <property type="evidence" value="ECO:0007669"/>
    <property type="project" value="UniProtKB-UniRule"/>
</dbReference>
<reference evidence="10" key="1">
    <citation type="submission" date="2016-10" db="EMBL/GenBank/DDBJ databases">
        <authorList>
            <person name="Varghese N."/>
            <person name="Submissions S."/>
        </authorList>
    </citation>
    <scope>NUCLEOTIDE SEQUENCE [LARGE SCALE GENOMIC DNA]</scope>
    <source>
        <strain evidence="10">DSM 11526</strain>
    </source>
</reference>
<evidence type="ECO:0000256" key="4">
    <source>
        <dbReference type="ARBA" id="ARBA00022723"/>
    </source>
</evidence>
<dbReference type="GO" id="GO:0004222">
    <property type="term" value="F:metalloendopeptidase activity"/>
    <property type="evidence" value="ECO:0007669"/>
    <property type="project" value="InterPro"/>
</dbReference>
<dbReference type="PANTHER" id="PTHR46986:SF1">
    <property type="entry name" value="ENDORIBONUCLEASE YBEY, CHLOROPLASTIC"/>
    <property type="match status" value="1"/>
</dbReference>
<evidence type="ECO:0000313" key="10">
    <source>
        <dbReference type="Proteomes" id="UP000242469"/>
    </source>
</evidence>
<keyword evidence="3 8" id="KW-0540">Nuclease</keyword>
<dbReference type="PANTHER" id="PTHR46986">
    <property type="entry name" value="ENDORIBONUCLEASE YBEY, CHLOROPLASTIC"/>
    <property type="match status" value="1"/>
</dbReference>
<dbReference type="RefSeq" id="WP_091826844.1">
    <property type="nucleotide sequence ID" value="NZ_FNRJ01000009.1"/>
</dbReference>
<evidence type="ECO:0000256" key="5">
    <source>
        <dbReference type="ARBA" id="ARBA00022759"/>
    </source>
</evidence>
<evidence type="ECO:0000313" key="9">
    <source>
        <dbReference type="EMBL" id="SEA88669.1"/>
    </source>
</evidence>
<dbReference type="Gene3D" id="3.40.390.30">
    <property type="entry name" value="Metalloproteases ('zincins'), catalytic domain"/>
    <property type="match status" value="1"/>
</dbReference>
<comment type="subcellular location">
    <subcellularLocation>
        <location evidence="8">Cytoplasm</location>
    </subcellularLocation>
</comment>
<protein>
    <recommendedName>
        <fullName evidence="8">Endoribonuclease YbeY</fullName>
        <ecNumber evidence="8">3.1.-.-</ecNumber>
    </recommendedName>
</protein>
<dbReference type="InterPro" id="IPR023091">
    <property type="entry name" value="MetalPrtase_cat_dom_sf_prd"/>
</dbReference>
<sequence length="154" mass="17141">MSTQIDLQIACDAPDLPSEADFARWVETVLKQQKSEGEVCIRVVSPEESRELNRDYRGKDAPTNVLSFPFEVPAGIPVTLLGDLVICAEVVAQEAEEQHKALQDHWAHMVVHGALHLLGFDHINDDEAEEMEALERALLARLDIADPYAFRGPV</sequence>
<dbReference type="EMBL" id="FNRJ01000009">
    <property type="protein sequence ID" value="SEA88669.1"/>
    <property type="molecule type" value="Genomic_DNA"/>
</dbReference>
<keyword evidence="4 8" id="KW-0479">Metal-binding</keyword>
<keyword evidence="5 8" id="KW-0255">Endonuclease</keyword>